<accession>A0ACD4NJF0</accession>
<organism evidence="1 2">
    <name type="scientific">Antarcticirhabdus aurantiaca</name>
    <dbReference type="NCBI Taxonomy" id="2606717"/>
    <lineage>
        <taxon>Bacteria</taxon>
        <taxon>Pseudomonadati</taxon>
        <taxon>Pseudomonadota</taxon>
        <taxon>Alphaproteobacteria</taxon>
        <taxon>Hyphomicrobiales</taxon>
        <taxon>Aurantimonadaceae</taxon>
        <taxon>Antarcticirhabdus</taxon>
    </lineage>
</organism>
<gene>
    <name evidence="1" type="ORF">OXU80_19090</name>
</gene>
<keyword evidence="2" id="KW-1185">Reference proteome</keyword>
<dbReference type="Proteomes" id="UP001163223">
    <property type="component" value="Chromosome"/>
</dbReference>
<evidence type="ECO:0000313" key="1">
    <source>
        <dbReference type="EMBL" id="WAJ26954.1"/>
    </source>
</evidence>
<dbReference type="EMBL" id="CP113520">
    <property type="protein sequence ID" value="WAJ26954.1"/>
    <property type="molecule type" value="Genomic_DNA"/>
</dbReference>
<evidence type="ECO:0000313" key="2">
    <source>
        <dbReference type="Proteomes" id="UP001163223"/>
    </source>
</evidence>
<sequence length="128" mass="13301">MELTLPTTNAEWLPFAAAAVAALLGLLALLAPRLVLRLKPAEREARAVAEARSLIAGFGLGIGVVGLLLFNQPFVQLALGASFAFAALGRLVSILTDGMAGAYDWLFLLVALLLAYCALAPVFGLPPA</sequence>
<protein>
    <submittedName>
        <fullName evidence="1">DUF4345 family protein</fullName>
    </submittedName>
</protein>
<proteinExistence type="predicted"/>
<reference evidence="1" key="1">
    <citation type="submission" date="2022-11" db="EMBL/GenBank/DDBJ databases">
        <title>beta-Carotene-producing bacterium, Jeongeuplla avenae sp. nov., alleviates the salt stress of Arabidopsis seedlings.</title>
        <authorList>
            <person name="Jiang L."/>
            <person name="Lee J."/>
        </authorList>
    </citation>
    <scope>NUCLEOTIDE SEQUENCE</scope>
    <source>
        <strain evidence="1">DY_R2A_6</strain>
    </source>
</reference>
<name>A0ACD4NJF0_9HYPH</name>